<dbReference type="GO" id="GO:0005524">
    <property type="term" value="F:ATP binding"/>
    <property type="evidence" value="ECO:0007669"/>
    <property type="project" value="InterPro"/>
</dbReference>
<protein>
    <submittedName>
        <fullName evidence="2">Adenylate kinase family enzyme</fullName>
    </submittedName>
</protein>
<keyword evidence="2" id="KW-0418">Kinase</keyword>
<keyword evidence="3" id="KW-1185">Reference proteome</keyword>
<dbReference type="SUPFAM" id="SSF52540">
    <property type="entry name" value="P-loop containing nucleoside triphosphate hydrolases"/>
    <property type="match status" value="1"/>
</dbReference>
<dbReference type="PANTHER" id="PTHR37816">
    <property type="entry name" value="YALI0E33011P"/>
    <property type="match status" value="1"/>
</dbReference>
<keyword evidence="2" id="KW-0808">Transferase</keyword>
<evidence type="ECO:0000259" key="1">
    <source>
        <dbReference type="Pfam" id="PF00004"/>
    </source>
</evidence>
<reference evidence="2 3" key="1">
    <citation type="submission" date="2018-05" db="EMBL/GenBank/DDBJ databases">
        <title>Genomic Encyclopedia of Type Strains, Phase IV (KMG-IV): sequencing the most valuable type-strain genomes for metagenomic binning, comparative biology and taxonomic classification.</title>
        <authorList>
            <person name="Goeker M."/>
        </authorList>
    </citation>
    <scope>NUCLEOTIDE SEQUENCE [LARGE SCALE GENOMIC DNA]</scope>
    <source>
        <strain evidence="2 3">DSM 44717</strain>
    </source>
</reference>
<dbReference type="Gene3D" id="3.40.50.300">
    <property type="entry name" value="P-loop containing nucleotide triphosphate hydrolases"/>
    <property type="match status" value="1"/>
</dbReference>
<dbReference type="AlphaFoldDB" id="A0A317N5M4"/>
<dbReference type="Pfam" id="PF00004">
    <property type="entry name" value="AAA"/>
    <property type="match status" value="1"/>
</dbReference>
<evidence type="ECO:0000313" key="2">
    <source>
        <dbReference type="EMBL" id="PWV70615.1"/>
    </source>
</evidence>
<dbReference type="PANTHER" id="PTHR37816:SF1">
    <property type="entry name" value="TOXIN"/>
    <property type="match status" value="1"/>
</dbReference>
<dbReference type="EMBL" id="QGTL01000012">
    <property type="protein sequence ID" value="PWV70615.1"/>
    <property type="molecule type" value="Genomic_DNA"/>
</dbReference>
<gene>
    <name evidence="2" type="ORF">DFR69_11234</name>
</gene>
<organism evidence="2 3">
    <name type="scientific">Nocardia neocaledoniensis</name>
    <dbReference type="NCBI Taxonomy" id="236511"/>
    <lineage>
        <taxon>Bacteria</taxon>
        <taxon>Bacillati</taxon>
        <taxon>Actinomycetota</taxon>
        <taxon>Actinomycetes</taxon>
        <taxon>Mycobacteriales</taxon>
        <taxon>Nocardiaceae</taxon>
        <taxon>Nocardia</taxon>
    </lineage>
</organism>
<dbReference type="InterPro" id="IPR052922">
    <property type="entry name" value="Cytidylate_Kinase-2"/>
</dbReference>
<dbReference type="GO" id="GO:0016887">
    <property type="term" value="F:ATP hydrolysis activity"/>
    <property type="evidence" value="ECO:0007669"/>
    <property type="project" value="InterPro"/>
</dbReference>
<evidence type="ECO:0000313" key="3">
    <source>
        <dbReference type="Proteomes" id="UP000246410"/>
    </source>
</evidence>
<dbReference type="Proteomes" id="UP000246410">
    <property type="component" value="Unassembled WGS sequence"/>
</dbReference>
<dbReference type="InterPro" id="IPR003959">
    <property type="entry name" value="ATPase_AAA_core"/>
</dbReference>
<dbReference type="GO" id="GO:0016301">
    <property type="term" value="F:kinase activity"/>
    <property type="evidence" value="ECO:0007669"/>
    <property type="project" value="UniProtKB-KW"/>
</dbReference>
<feature type="domain" description="ATPase AAA-type core" evidence="1">
    <location>
        <begin position="6"/>
        <end position="52"/>
    </location>
</feature>
<dbReference type="RefSeq" id="WP_110040371.1">
    <property type="nucleotide sequence ID" value="NZ_QGTL01000012.1"/>
</dbReference>
<name>A0A317N5M4_9NOCA</name>
<comment type="caution">
    <text evidence="2">The sequence shown here is derived from an EMBL/GenBank/DDBJ whole genome shotgun (WGS) entry which is preliminary data.</text>
</comment>
<dbReference type="InterPro" id="IPR027417">
    <property type="entry name" value="P-loop_NTPase"/>
</dbReference>
<sequence length="182" mass="20538">MRRISVVGTSGSGKSTLARNIARRLEIPYIELDAIHHQANWTPMSAADFRVAVAERTAADAWVADGNYRTKLGDLVWQRADTVVWLDLPRWLVMYQVVTRTVGRALTRRELWNGNRESWSSMFSADPAQSVIRWAWTTHATNRTRYLAALDDPAHSAITFVRLRSRREVAGFLDALEGAAAD</sequence>
<accession>A0A317N5M4</accession>
<proteinExistence type="predicted"/>